<organism evidence="9 10">
    <name type="scientific">Agrilus planipennis</name>
    <name type="common">Emerald ash borer</name>
    <name type="synonym">Agrilus marcopoli</name>
    <dbReference type="NCBI Taxonomy" id="224129"/>
    <lineage>
        <taxon>Eukaryota</taxon>
        <taxon>Metazoa</taxon>
        <taxon>Ecdysozoa</taxon>
        <taxon>Arthropoda</taxon>
        <taxon>Hexapoda</taxon>
        <taxon>Insecta</taxon>
        <taxon>Pterygota</taxon>
        <taxon>Neoptera</taxon>
        <taxon>Endopterygota</taxon>
        <taxon>Coleoptera</taxon>
        <taxon>Polyphaga</taxon>
        <taxon>Elateriformia</taxon>
        <taxon>Buprestoidea</taxon>
        <taxon>Buprestidae</taxon>
        <taxon>Agrilinae</taxon>
        <taxon>Agrilus</taxon>
    </lineage>
</organism>
<proteinExistence type="inferred from homology"/>
<dbReference type="OrthoDB" id="5948587at2759"/>
<keyword evidence="7" id="KW-1133">Transmembrane helix</keyword>
<keyword evidence="7" id="KW-0472">Membrane</keyword>
<dbReference type="SMART" id="SM00204">
    <property type="entry name" value="TGFB"/>
    <property type="match status" value="1"/>
</dbReference>
<reference evidence="10" key="1">
    <citation type="submission" date="2025-08" db="UniProtKB">
        <authorList>
            <consortium name="RefSeq"/>
        </authorList>
    </citation>
    <scope>IDENTIFICATION</scope>
    <source>
        <tissue evidence="10">Entire body</tissue>
    </source>
</reference>
<dbReference type="InterPro" id="IPR001111">
    <property type="entry name" value="TGF-b_propeptide"/>
</dbReference>
<protein>
    <submittedName>
        <fullName evidence="10">Growth/differentiation factor 8</fullName>
    </submittedName>
</protein>
<comment type="subcellular location">
    <subcellularLocation>
        <location evidence="1">Secreted</location>
    </subcellularLocation>
</comment>
<dbReference type="PROSITE" id="PS00250">
    <property type="entry name" value="TGF_BETA_1"/>
    <property type="match status" value="1"/>
</dbReference>
<dbReference type="Gene3D" id="2.60.120.970">
    <property type="match status" value="1"/>
</dbReference>
<dbReference type="CTD" id="43811"/>
<evidence type="ECO:0000256" key="6">
    <source>
        <dbReference type="RuleBase" id="RU000354"/>
    </source>
</evidence>
<dbReference type="PROSITE" id="PS51362">
    <property type="entry name" value="TGF_BETA_2"/>
    <property type="match status" value="1"/>
</dbReference>
<dbReference type="InterPro" id="IPR017948">
    <property type="entry name" value="TGFb_CS"/>
</dbReference>
<dbReference type="AlphaFoldDB" id="A0A1W4XK63"/>
<sequence>MVETVPSTSLLRPMNAPIVTSTCSAMFSESFLFLRQNNPLSRLAVQRRLRKTHHHNNSTILWHHTVIVMIVLVSTVLPISCDRFTNRSTNSIDSKKSKHFSEFEEITASPGCGSCRVREEMKNRSIQAIKDNVLQKLGLSKAPNVTTKSIPAHLLALIDQGYVDIQGDAPFQPGPFVSEEEDNYHVRTEKVVTFSQPYPRLRHSWHGHDILHFSFSDGVTKYQVANATLFVFVKGVDKRPQPIMILEVYKVYKNPDRPDIPGTVRVASRRINQPLGHGEWIKIDVTAMVSEWFKSARDNYGFIVNATINKRKTPLESVNGNVPFVEISTVEPKRRTRRNIAYDCDDKNIQDVCCRYPLTINFEDFGWDFIIAPKKYEAYYCSGRCPYLTMQKQHHTHLAKMASPDIEGPCCAPRKMSGISMLYFDENYNVIFGNLPGMVVDKCACS</sequence>
<dbReference type="Pfam" id="PF00019">
    <property type="entry name" value="TGF_beta"/>
    <property type="match status" value="1"/>
</dbReference>
<dbReference type="GO" id="GO:0005125">
    <property type="term" value="F:cytokine activity"/>
    <property type="evidence" value="ECO:0007669"/>
    <property type="project" value="TreeGrafter"/>
</dbReference>
<dbReference type="RefSeq" id="XP_018336369.1">
    <property type="nucleotide sequence ID" value="XM_018480867.2"/>
</dbReference>
<evidence type="ECO:0000313" key="10">
    <source>
        <dbReference type="RefSeq" id="XP_018336369.1"/>
    </source>
</evidence>
<keyword evidence="7" id="KW-0812">Transmembrane</keyword>
<feature type="domain" description="TGF-beta family profile" evidence="8">
    <location>
        <begin position="335"/>
        <end position="446"/>
    </location>
</feature>
<dbReference type="InterPro" id="IPR029034">
    <property type="entry name" value="Cystine-knot_cytokine"/>
</dbReference>
<dbReference type="InterPro" id="IPR015615">
    <property type="entry name" value="TGF-beta-rel"/>
</dbReference>
<dbReference type="STRING" id="224129.A0A1W4XK63"/>
<feature type="transmembrane region" description="Helical" evidence="7">
    <location>
        <begin position="60"/>
        <end position="79"/>
    </location>
</feature>
<keyword evidence="9" id="KW-1185">Reference proteome</keyword>
<gene>
    <name evidence="10" type="primary">LOC108744902</name>
</gene>
<dbReference type="FunCoup" id="A0A1W4XK63">
    <property type="interactions" value="74"/>
</dbReference>
<dbReference type="Gene3D" id="2.10.90.10">
    <property type="entry name" value="Cystine-knot cytokines"/>
    <property type="match status" value="1"/>
</dbReference>
<comment type="similarity">
    <text evidence="2 6">Belongs to the TGF-beta family.</text>
</comment>
<dbReference type="GO" id="GO:0005615">
    <property type="term" value="C:extracellular space"/>
    <property type="evidence" value="ECO:0007669"/>
    <property type="project" value="TreeGrafter"/>
</dbReference>
<evidence type="ECO:0000313" key="9">
    <source>
        <dbReference type="Proteomes" id="UP000192223"/>
    </source>
</evidence>
<dbReference type="PANTHER" id="PTHR11848:SF262">
    <property type="entry name" value="LD29161P"/>
    <property type="match status" value="1"/>
</dbReference>
<dbReference type="SUPFAM" id="SSF57501">
    <property type="entry name" value="Cystine-knot cytokines"/>
    <property type="match status" value="1"/>
</dbReference>
<evidence type="ECO:0000259" key="8">
    <source>
        <dbReference type="PROSITE" id="PS51362"/>
    </source>
</evidence>
<accession>A0A1W4XK63</accession>
<dbReference type="GO" id="GO:0008083">
    <property type="term" value="F:growth factor activity"/>
    <property type="evidence" value="ECO:0007669"/>
    <property type="project" value="UniProtKB-KW"/>
</dbReference>
<keyword evidence="4 6" id="KW-0339">Growth factor</keyword>
<evidence type="ECO:0000256" key="3">
    <source>
        <dbReference type="ARBA" id="ARBA00022525"/>
    </source>
</evidence>
<evidence type="ECO:0000256" key="7">
    <source>
        <dbReference type="SAM" id="Phobius"/>
    </source>
</evidence>
<keyword evidence="5" id="KW-1015">Disulfide bond</keyword>
<evidence type="ECO:0000256" key="2">
    <source>
        <dbReference type="ARBA" id="ARBA00006656"/>
    </source>
</evidence>
<evidence type="ECO:0000256" key="1">
    <source>
        <dbReference type="ARBA" id="ARBA00004613"/>
    </source>
</evidence>
<dbReference type="GeneID" id="108744902"/>
<evidence type="ECO:0000256" key="4">
    <source>
        <dbReference type="ARBA" id="ARBA00023030"/>
    </source>
</evidence>
<evidence type="ECO:0000256" key="5">
    <source>
        <dbReference type="ARBA" id="ARBA00023157"/>
    </source>
</evidence>
<dbReference type="InterPro" id="IPR001839">
    <property type="entry name" value="TGF-b_C"/>
</dbReference>
<dbReference type="Pfam" id="PF00688">
    <property type="entry name" value="TGFb_propeptide"/>
    <property type="match status" value="1"/>
</dbReference>
<dbReference type="PANTHER" id="PTHR11848">
    <property type="entry name" value="TGF-BETA FAMILY"/>
    <property type="match status" value="1"/>
</dbReference>
<dbReference type="KEGG" id="apln:108744902"/>
<dbReference type="InParanoid" id="A0A1W4XK63"/>
<name>A0A1W4XK63_AGRPL</name>
<keyword evidence="3" id="KW-0964">Secreted</keyword>
<dbReference type="Proteomes" id="UP000192223">
    <property type="component" value="Unplaced"/>
</dbReference>
<dbReference type="CDD" id="cd13751">
    <property type="entry name" value="TGF_beta_GDF8_like"/>
    <property type="match status" value="1"/>
</dbReference>